<evidence type="ECO:0000313" key="5">
    <source>
        <dbReference type="EMBL" id="CAH2267955.1"/>
    </source>
</evidence>
<reference evidence="5" key="1">
    <citation type="submission" date="2022-03" db="EMBL/GenBank/DDBJ databases">
        <authorList>
            <person name="Lindestad O."/>
        </authorList>
    </citation>
    <scope>NUCLEOTIDE SEQUENCE</scope>
</reference>
<feature type="domain" description="FLYWCH-type" evidence="4">
    <location>
        <begin position="30"/>
        <end position="88"/>
    </location>
</feature>
<keyword evidence="6" id="KW-1185">Reference proteome</keyword>
<evidence type="ECO:0000259" key="4">
    <source>
        <dbReference type="Pfam" id="PF04500"/>
    </source>
</evidence>
<gene>
    <name evidence="5" type="primary">jg8413</name>
    <name evidence="5" type="ORF">PAEG_LOCUS26430</name>
</gene>
<dbReference type="EMBL" id="CAKXAJ010026408">
    <property type="protein sequence ID" value="CAH2267955.1"/>
    <property type="molecule type" value="Genomic_DNA"/>
</dbReference>
<dbReference type="OrthoDB" id="167578at2759"/>
<name>A0A8S4SNV5_9NEOP</name>
<dbReference type="AlphaFoldDB" id="A0A8S4SNV5"/>
<evidence type="ECO:0000256" key="2">
    <source>
        <dbReference type="ARBA" id="ARBA00022771"/>
    </source>
</evidence>
<keyword evidence="3" id="KW-0862">Zinc</keyword>
<proteinExistence type="predicted"/>
<evidence type="ECO:0000256" key="3">
    <source>
        <dbReference type="ARBA" id="ARBA00022833"/>
    </source>
</evidence>
<comment type="caution">
    <text evidence="5">The sequence shown here is derived from an EMBL/GenBank/DDBJ whole genome shotgun (WGS) entry which is preliminary data.</text>
</comment>
<accession>A0A8S4SNV5</accession>
<sequence>MFLRPEGILQAGRHYVRDQSAKCLLIPSGKGKHPLLMYRNYTYTYKVLSASGVLWHCSRRTRTGCKAFIKSHPDHIDRIQAVFDEHCHHPRLTPSRSKKALAEKLT</sequence>
<dbReference type="Pfam" id="PF04500">
    <property type="entry name" value="FLYWCH"/>
    <property type="match status" value="1"/>
</dbReference>
<evidence type="ECO:0000313" key="6">
    <source>
        <dbReference type="Proteomes" id="UP000838756"/>
    </source>
</evidence>
<keyword evidence="1" id="KW-0479">Metal-binding</keyword>
<dbReference type="Proteomes" id="UP000838756">
    <property type="component" value="Unassembled WGS sequence"/>
</dbReference>
<evidence type="ECO:0000256" key="1">
    <source>
        <dbReference type="ARBA" id="ARBA00022723"/>
    </source>
</evidence>
<protein>
    <submittedName>
        <fullName evidence="5">Jg8413 protein</fullName>
    </submittedName>
</protein>
<keyword evidence="2" id="KW-0863">Zinc-finger</keyword>
<dbReference type="GO" id="GO:0008270">
    <property type="term" value="F:zinc ion binding"/>
    <property type="evidence" value="ECO:0007669"/>
    <property type="project" value="UniProtKB-KW"/>
</dbReference>
<organism evidence="5 6">
    <name type="scientific">Pararge aegeria aegeria</name>
    <dbReference type="NCBI Taxonomy" id="348720"/>
    <lineage>
        <taxon>Eukaryota</taxon>
        <taxon>Metazoa</taxon>
        <taxon>Ecdysozoa</taxon>
        <taxon>Arthropoda</taxon>
        <taxon>Hexapoda</taxon>
        <taxon>Insecta</taxon>
        <taxon>Pterygota</taxon>
        <taxon>Neoptera</taxon>
        <taxon>Endopterygota</taxon>
        <taxon>Lepidoptera</taxon>
        <taxon>Glossata</taxon>
        <taxon>Ditrysia</taxon>
        <taxon>Papilionoidea</taxon>
        <taxon>Nymphalidae</taxon>
        <taxon>Satyrinae</taxon>
        <taxon>Satyrini</taxon>
        <taxon>Parargina</taxon>
        <taxon>Pararge</taxon>
    </lineage>
</organism>
<dbReference type="Gene3D" id="2.20.25.240">
    <property type="match status" value="1"/>
</dbReference>
<dbReference type="InterPro" id="IPR007588">
    <property type="entry name" value="Znf_FLYWCH"/>
</dbReference>